<name>A0ABP4FU44_9PSEU</name>
<sequence length="224" mass="23868">MARSQADHSLAHVLRSAPRVPHSDTRELRQRLQDYADARGWVVSLMSGTDAEQLAGPTPCAELDVRTLMAHLIGTAHRGLGTALGTPARDIPFAVTDVPDADLATTYARLSDEIAAAWATLEPDEEVRAPWGACTASAAAGGFTVETVTHGWDLAVATGRPTAFADPVAERCLGLGAPIVPRRLRGVMYDEPITPAEEATPIERLAALLGRRPAIRATTRHGTR</sequence>
<dbReference type="Pfam" id="PF11716">
    <property type="entry name" value="MDMPI_N"/>
    <property type="match status" value="1"/>
</dbReference>
<evidence type="ECO:0000256" key="1">
    <source>
        <dbReference type="SAM" id="MobiDB-lite"/>
    </source>
</evidence>
<dbReference type="InterPro" id="IPR017517">
    <property type="entry name" value="Maleyloyr_isom"/>
</dbReference>
<gene>
    <name evidence="3" type="ORF">GCM10009675_16420</name>
</gene>
<evidence type="ECO:0000313" key="3">
    <source>
        <dbReference type="EMBL" id="GAA1200761.1"/>
    </source>
</evidence>
<evidence type="ECO:0000259" key="2">
    <source>
        <dbReference type="Pfam" id="PF11716"/>
    </source>
</evidence>
<dbReference type="SUPFAM" id="SSF109854">
    <property type="entry name" value="DinB/YfiT-like putative metalloenzymes"/>
    <property type="match status" value="1"/>
</dbReference>
<keyword evidence="4" id="KW-1185">Reference proteome</keyword>
<dbReference type="Gene3D" id="1.20.120.450">
    <property type="entry name" value="dinb family like domain"/>
    <property type="match status" value="1"/>
</dbReference>
<feature type="region of interest" description="Disordered" evidence="1">
    <location>
        <begin position="1"/>
        <end position="26"/>
    </location>
</feature>
<dbReference type="Proteomes" id="UP001500467">
    <property type="component" value="Unassembled WGS sequence"/>
</dbReference>
<evidence type="ECO:0000313" key="4">
    <source>
        <dbReference type="Proteomes" id="UP001500467"/>
    </source>
</evidence>
<dbReference type="InterPro" id="IPR034660">
    <property type="entry name" value="DinB/YfiT-like"/>
</dbReference>
<dbReference type="NCBIfam" id="TIGR03086">
    <property type="entry name" value="TIGR03086 family metal-binding protein"/>
    <property type="match status" value="1"/>
</dbReference>
<dbReference type="RefSeq" id="WP_253857096.1">
    <property type="nucleotide sequence ID" value="NZ_BAAALM010000005.1"/>
</dbReference>
<dbReference type="InterPro" id="IPR024344">
    <property type="entry name" value="MDMPI_metal-binding"/>
</dbReference>
<proteinExistence type="predicted"/>
<dbReference type="InterPro" id="IPR017520">
    <property type="entry name" value="CHP03086"/>
</dbReference>
<comment type="caution">
    <text evidence="3">The sequence shown here is derived from an EMBL/GenBank/DDBJ whole genome shotgun (WGS) entry which is preliminary data.</text>
</comment>
<accession>A0ABP4FU44</accession>
<reference evidence="4" key="1">
    <citation type="journal article" date="2019" name="Int. J. Syst. Evol. Microbiol.">
        <title>The Global Catalogue of Microorganisms (GCM) 10K type strain sequencing project: providing services to taxonomists for standard genome sequencing and annotation.</title>
        <authorList>
            <consortium name="The Broad Institute Genomics Platform"/>
            <consortium name="The Broad Institute Genome Sequencing Center for Infectious Disease"/>
            <person name="Wu L."/>
            <person name="Ma J."/>
        </authorList>
    </citation>
    <scope>NUCLEOTIDE SEQUENCE [LARGE SCALE GENOMIC DNA]</scope>
    <source>
        <strain evidence="4">JCM 13022</strain>
    </source>
</reference>
<dbReference type="EMBL" id="BAAALM010000005">
    <property type="protein sequence ID" value="GAA1200761.1"/>
    <property type="molecule type" value="Genomic_DNA"/>
</dbReference>
<protein>
    <submittedName>
        <fullName evidence="3">TIGR03086 family metal-binding protein</fullName>
    </submittedName>
</protein>
<organism evidence="3 4">
    <name type="scientific">Prauserella alba</name>
    <dbReference type="NCBI Taxonomy" id="176898"/>
    <lineage>
        <taxon>Bacteria</taxon>
        <taxon>Bacillati</taxon>
        <taxon>Actinomycetota</taxon>
        <taxon>Actinomycetes</taxon>
        <taxon>Pseudonocardiales</taxon>
        <taxon>Pseudonocardiaceae</taxon>
        <taxon>Prauserella</taxon>
    </lineage>
</organism>
<feature type="domain" description="Mycothiol-dependent maleylpyruvate isomerase metal-binding" evidence="2">
    <location>
        <begin position="43"/>
        <end position="155"/>
    </location>
</feature>
<dbReference type="NCBIfam" id="TIGR03083">
    <property type="entry name" value="maleylpyruvate isomerase family mycothiol-dependent enzyme"/>
    <property type="match status" value="1"/>
</dbReference>
<feature type="compositionally biased region" description="Basic and acidic residues" evidence="1">
    <location>
        <begin position="1"/>
        <end position="10"/>
    </location>
</feature>